<dbReference type="STRING" id="29170.A0A368FNU4"/>
<dbReference type="PANTHER" id="PTHR44029:SF1">
    <property type="entry name" value="DNAJ HOMOLOG SUBFAMILY C MEMBER 21"/>
    <property type="match status" value="1"/>
</dbReference>
<dbReference type="Pfam" id="PF21884">
    <property type="entry name" value="ZUO1-like_ZHD"/>
    <property type="match status" value="1"/>
</dbReference>
<organism evidence="2 3">
    <name type="scientific">Ancylostoma caninum</name>
    <name type="common">Dog hookworm</name>
    <dbReference type="NCBI Taxonomy" id="29170"/>
    <lineage>
        <taxon>Eukaryota</taxon>
        <taxon>Metazoa</taxon>
        <taxon>Ecdysozoa</taxon>
        <taxon>Nematoda</taxon>
        <taxon>Chromadorea</taxon>
        <taxon>Rhabditida</taxon>
        <taxon>Rhabditina</taxon>
        <taxon>Rhabditomorpha</taxon>
        <taxon>Strongyloidea</taxon>
        <taxon>Ancylostomatidae</taxon>
        <taxon>Ancylostomatinae</taxon>
        <taxon>Ancylostoma</taxon>
    </lineage>
</organism>
<dbReference type="OrthoDB" id="552049at2759"/>
<name>A0A368FNU4_ANCCA</name>
<dbReference type="PANTHER" id="PTHR44029">
    <property type="entry name" value="DNAJ HOMOLOG SUBFAMILY C MEMBER 21"/>
    <property type="match status" value="1"/>
</dbReference>
<dbReference type="AlphaFoldDB" id="A0A368FNU4"/>
<gene>
    <name evidence="2" type="ORF">ANCCAN_20422</name>
</gene>
<accession>A0A368FNU4</accession>
<dbReference type="CDD" id="cd06257">
    <property type="entry name" value="DnaJ"/>
    <property type="match status" value="1"/>
</dbReference>
<protein>
    <submittedName>
        <fullName evidence="2">DnaJ domain protein</fullName>
    </submittedName>
</protein>
<comment type="caution">
    <text evidence="2">The sequence shown here is derived from an EMBL/GenBank/DDBJ whole genome shotgun (WGS) entry which is preliminary data.</text>
</comment>
<evidence type="ECO:0000313" key="3">
    <source>
        <dbReference type="Proteomes" id="UP000252519"/>
    </source>
</evidence>
<reference evidence="2 3" key="1">
    <citation type="submission" date="2014-10" db="EMBL/GenBank/DDBJ databases">
        <title>Draft genome of the hookworm Ancylostoma caninum.</title>
        <authorList>
            <person name="Mitreva M."/>
        </authorList>
    </citation>
    <scope>NUCLEOTIDE SEQUENCE [LARGE SCALE GENOMIC DNA]</scope>
    <source>
        <strain evidence="2 3">Baltimore</strain>
    </source>
</reference>
<sequence>MRCHYDVLEVPIDADDETIKKSYRNVFDSLANEDYDFIDDPSVRYPSFGDASSDYEKVVGPLYGFWSSFCAARSFAWLDKYDVRQANSRYELRQTEAEKRFW</sequence>
<proteinExistence type="predicted"/>
<dbReference type="InterPro" id="IPR036869">
    <property type="entry name" value="J_dom_sf"/>
</dbReference>
<evidence type="ECO:0000313" key="2">
    <source>
        <dbReference type="EMBL" id="RCN33742.1"/>
    </source>
</evidence>
<dbReference type="Proteomes" id="UP000252519">
    <property type="component" value="Unassembled WGS sequence"/>
</dbReference>
<dbReference type="GO" id="GO:0005737">
    <property type="term" value="C:cytoplasm"/>
    <property type="evidence" value="ECO:0007669"/>
    <property type="project" value="TreeGrafter"/>
</dbReference>
<keyword evidence="3" id="KW-1185">Reference proteome</keyword>
<feature type="domain" description="Zuotin-like zuotin homology" evidence="1">
    <location>
        <begin position="44"/>
        <end position="99"/>
    </location>
</feature>
<evidence type="ECO:0000259" key="1">
    <source>
        <dbReference type="Pfam" id="PF21884"/>
    </source>
</evidence>
<dbReference type="EMBL" id="JOJR01000874">
    <property type="protein sequence ID" value="RCN33742.1"/>
    <property type="molecule type" value="Genomic_DNA"/>
</dbReference>
<dbReference type="InterPro" id="IPR001623">
    <property type="entry name" value="DnaJ_domain"/>
</dbReference>
<dbReference type="SUPFAM" id="SSF46565">
    <property type="entry name" value="Chaperone J-domain"/>
    <property type="match status" value="1"/>
</dbReference>
<dbReference type="InterPro" id="IPR054076">
    <property type="entry name" value="ZUO1-like_ZHD"/>
</dbReference>
<dbReference type="InterPro" id="IPR051964">
    <property type="entry name" value="Chaperone_stress_response"/>
</dbReference>